<evidence type="ECO:0000259" key="5">
    <source>
        <dbReference type="Pfam" id="PF18085"/>
    </source>
</evidence>
<dbReference type="Pfam" id="PF18085">
    <property type="entry name" value="Mak_N_cap"/>
    <property type="match status" value="1"/>
</dbReference>
<dbReference type="AlphaFoldDB" id="A0A7M4DM04"/>
<organism evidence="6 7">
    <name type="scientific">Occultella aeris</name>
    <dbReference type="NCBI Taxonomy" id="2761496"/>
    <lineage>
        <taxon>Bacteria</taxon>
        <taxon>Bacillati</taxon>
        <taxon>Actinomycetota</taxon>
        <taxon>Actinomycetes</taxon>
        <taxon>Micrococcales</taxon>
        <taxon>Ruaniaceae</taxon>
        <taxon>Occultella</taxon>
    </lineage>
</organism>
<reference evidence="6 7" key="1">
    <citation type="submission" date="2019-11" db="EMBL/GenBank/DDBJ databases">
        <authorList>
            <person name="Criscuolo A."/>
        </authorList>
    </citation>
    <scope>NUCLEOTIDE SEQUENCE [LARGE SCALE GENOMIC DNA]</scope>
    <source>
        <strain evidence="6">CIP111667</strain>
    </source>
</reference>
<gene>
    <name evidence="6" type="ORF">HALOF300_03172</name>
</gene>
<keyword evidence="4" id="KW-0067">ATP-binding</keyword>
<keyword evidence="1" id="KW-0808">Transferase</keyword>
<keyword evidence="2" id="KW-0547">Nucleotide-binding</keyword>
<feature type="domain" description="Maltokinase N-terminal cap" evidence="5">
    <location>
        <begin position="32"/>
        <end position="102"/>
    </location>
</feature>
<accession>A0A7M4DM04</accession>
<evidence type="ECO:0000256" key="1">
    <source>
        <dbReference type="ARBA" id="ARBA00022679"/>
    </source>
</evidence>
<dbReference type="InterPro" id="IPR040999">
    <property type="entry name" value="Mak_N_cap"/>
</dbReference>
<name>A0A7M4DM04_9MICO</name>
<evidence type="ECO:0000313" key="6">
    <source>
        <dbReference type="EMBL" id="VZO38336.1"/>
    </source>
</evidence>
<proteinExistence type="predicted"/>
<dbReference type="GO" id="GO:0016301">
    <property type="term" value="F:kinase activity"/>
    <property type="evidence" value="ECO:0007669"/>
    <property type="project" value="UniProtKB-KW"/>
</dbReference>
<keyword evidence="3" id="KW-0418">Kinase</keyword>
<evidence type="ECO:0000256" key="2">
    <source>
        <dbReference type="ARBA" id="ARBA00022741"/>
    </source>
</evidence>
<protein>
    <recommendedName>
        <fullName evidence="5">Maltokinase N-terminal cap domain-containing protein</fullName>
    </recommendedName>
</protein>
<keyword evidence="7" id="KW-1185">Reference proteome</keyword>
<evidence type="ECO:0000256" key="3">
    <source>
        <dbReference type="ARBA" id="ARBA00022777"/>
    </source>
</evidence>
<comment type="caution">
    <text evidence="6">The sequence shown here is derived from an EMBL/GenBank/DDBJ whole genome shotgun (WGS) entry which is preliminary data.</text>
</comment>
<dbReference type="GO" id="GO:0005524">
    <property type="term" value="F:ATP binding"/>
    <property type="evidence" value="ECO:0007669"/>
    <property type="project" value="UniProtKB-KW"/>
</dbReference>
<evidence type="ECO:0000313" key="7">
    <source>
        <dbReference type="Proteomes" id="UP000419743"/>
    </source>
</evidence>
<sequence length="184" mass="19394">MAIIHPSTLIPTKLELLEEWLATPASGGLAGPGELRRVGSYRFDDPAGEVGIEALLVTRGGPVRHVVLTYRAEPLEGAAEHQIATMEHSVLGRRWVYDGTGDPVALAAYRRALAGLQHQAALEVWEGDTLVETREPTVGLTVWDPAASPDGLSVRFAREPGAVETGSPALVATWDGGSGVVATA</sequence>
<dbReference type="RefSeq" id="WP_156741859.1">
    <property type="nucleotide sequence ID" value="NZ_CACRYJ010000046.1"/>
</dbReference>
<dbReference type="Proteomes" id="UP000419743">
    <property type="component" value="Unassembled WGS sequence"/>
</dbReference>
<evidence type="ECO:0000256" key="4">
    <source>
        <dbReference type="ARBA" id="ARBA00022840"/>
    </source>
</evidence>
<dbReference type="EMBL" id="CACRYJ010000046">
    <property type="protein sequence ID" value="VZO38336.1"/>
    <property type="molecule type" value="Genomic_DNA"/>
</dbReference>